<comment type="caution">
    <text evidence="4">The sequence shown here is derived from an EMBL/GenBank/DDBJ whole genome shotgun (WGS) entry which is preliminary data.</text>
</comment>
<accession>A0AAP5E9E9</accession>
<dbReference type="EMBL" id="JAUTAS010000001">
    <property type="protein sequence ID" value="MDQ1108077.1"/>
    <property type="molecule type" value="Genomic_DNA"/>
</dbReference>
<evidence type="ECO:0000256" key="1">
    <source>
        <dbReference type="ARBA" id="ARBA00022553"/>
    </source>
</evidence>
<sequence length="131" mass="14233">MSPRVLVVEDESLIAMLVEDGLETLGYEVVGPVGTVDAALRIVEQTPFDLALLDINLGGKQSFPIAEALESRGIPYVFLTGYDRSSLPLAFQHRFGLQKPFRMSALQQALEKLQGSKRGGNAPAHRPTLGQ</sequence>
<name>A0AAP5E9E9_9GAMM</name>
<dbReference type="SMART" id="SM00448">
    <property type="entry name" value="REC"/>
    <property type="match status" value="1"/>
</dbReference>
<gene>
    <name evidence="4" type="ORF">QE424_001236</name>
</gene>
<dbReference type="Proteomes" id="UP001226084">
    <property type="component" value="Unassembled WGS sequence"/>
</dbReference>
<dbReference type="InterPro" id="IPR050595">
    <property type="entry name" value="Bact_response_regulator"/>
</dbReference>
<feature type="modified residue" description="4-aspartylphosphate" evidence="2">
    <location>
        <position position="54"/>
    </location>
</feature>
<dbReference type="PROSITE" id="PS50110">
    <property type="entry name" value="RESPONSE_REGULATORY"/>
    <property type="match status" value="1"/>
</dbReference>
<dbReference type="AlphaFoldDB" id="A0AAP5E9E9"/>
<protein>
    <submittedName>
        <fullName evidence="4">CheY-like chemotaxis protein</fullName>
    </submittedName>
</protein>
<dbReference type="PANTHER" id="PTHR44591">
    <property type="entry name" value="STRESS RESPONSE REGULATOR PROTEIN 1"/>
    <property type="match status" value="1"/>
</dbReference>
<evidence type="ECO:0000259" key="3">
    <source>
        <dbReference type="PROSITE" id="PS50110"/>
    </source>
</evidence>
<evidence type="ECO:0000256" key="2">
    <source>
        <dbReference type="PROSITE-ProRule" id="PRU00169"/>
    </source>
</evidence>
<evidence type="ECO:0000313" key="4">
    <source>
        <dbReference type="EMBL" id="MDQ1108077.1"/>
    </source>
</evidence>
<organism evidence="4 5">
    <name type="scientific">Stenotrophomonas rhizophila</name>
    <dbReference type="NCBI Taxonomy" id="216778"/>
    <lineage>
        <taxon>Bacteria</taxon>
        <taxon>Pseudomonadati</taxon>
        <taxon>Pseudomonadota</taxon>
        <taxon>Gammaproteobacteria</taxon>
        <taxon>Lysobacterales</taxon>
        <taxon>Lysobacteraceae</taxon>
        <taxon>Stenotrophomonas</taxon>
    </lineage>
</organism>
<reference evidence="4" key="1">
    <citation type="submission" date="2023-07" db="EMBL/GenBank/DDBJ databases">
        <title>Functional and genomic diversity of the sorghum phyllosphere microbiome.</title>
        <authorList>
            <person name="Shade A."/>
        </authorList>
    </citation>
    <scope>NUCLEOTIDE SEQUENCE</scope>
    <source>
        <strain evidence="4">SORGH_AS_0457</strain>
    </source>
</reference>
<proteinExistence type="predicted"/>
<dbReference type="RefSeq" id="WP_068853346.1">
    <property type="nucleotide sequence ID" value="NZ_CP016294.1"/>
</dbReference>
<dbReference type="GO" id="GO:0000160">
    <property type="term" value="P:phosphorelay signal transduction system"/>
    <property type="evidence" value="ECO:0007669"/>
    <property type="project" value="InterPro"/>
</dbReference>
<feature type="domain" description="Response regulatory" evidence="3">
    <location>
        <begin position="4"/>
        <end position="114"/>
    </location>
</feature>
<dbReference type="Gene3D" id="3.40.50.2300">
    <property type="match status" value="1"/>
</dbReference>
<keyword evidence="1 2" id="KW-0597">Phosphoprotein</keyword>
<dbReference type="KEGG" id="srh:BAY15_2534"/>
<dbReference type="PANTHER" id="PTHR44591:SF24">
    <property type="entry name" value="PROTEIN-GLUTAMATE METHYLESTERASE_PROTEIN-GLUTAMINE GLUTAMINASE 1"/>
    <property type="match status" value="1"/>
</dbReference>
<dbReference type="Pfam" id="PF00072">
    <property type="entry name" value="Response_reg"/>
    <property type="match status" value="1"/>
</dbReference>
<evidence type="ECO:0000313" key="5">
    <source>
        <dbReference type="Proteomes" id="UP001226084"/>
    </source>
</evidence>
<dbReference type="InterPro" id="IPR011006">
    <property type="entry name" value="CheY-like_superfamily"/>
</dbReference>
<dbReference type="InterPro" id="IPR001789">
    <property type="entry name" value="Sig_transdc_resp-reg_receiver"/>
</dbReference>
<dbReference type="SUPFAM" id="SSF52172">
    <property type="entry name" value="CheY-like"/>
    <property type="match status" value="1"/>
</dbReference>